<evidence type="ECO:0000256" key="1">
    <source>
        <dbReference type="ARBA" id="ARBA00010528"/>
    </source>
</evidence>
<gene>
    <name evidence="5 7" type="primary">rplD</name>
    <name evidence="7" type="ORF">IPV69_18345</name>
</gene>
<dbReference type="Pfam" id="PF00573">
    <property type="entry name" value="Ribosomal_L4"/>
    <property type="match status" value="1"/>
</dbReference>
<accession>A0A7M2WRY7</accession>
<dbReference type="GO" id="GO:0005840">
    <property type="term" value="C:ribosome"/>
    <property type="evidence" value="ECO:0007669"/>
    <property type="project" value="UniProtKB-KW"/>
</dbReference>
<evidence type="ECO:0000256" key="3">
    <source>
        <dbReference type="ARBA" id="ARBA00023274"/>
    </source>
</evidence>
<dbReference type="InterPro" id="IPR013005">
    <property type="entry name" value="Ribosomal_uL4-like"/>
</dbReference>
<feature type="region of interest" description="Disordered" evidence="6">
    <location>
        <begin position="55"/>
        <end position="103"/>
    </location>
</feature>
<dbReference type="GO" id="GO:0019843">
    <property type="term" value="F:rRNA binding"/>
    <property type="evidence" value="ECO:0007669"/>
    <property type="project" value="UniProtKB-UniRule"/>
</dbReference>
<evidence type="ECO:0000256" key="5">
    <source>
        <dbReference type="HAMAP-Rule" id="MF_01328"/>
    </source>
</evidence>
<dbReference type="InterPro" id="IPR023574">
    <property type="entry name" value="Ribosomal_uL4_dom_sf"/>
</dbReference>
<keyword evidence="5" id="KW-0699">rRNA-binding</keyword>
<dbReference type="RefSeq" id="WP_206291176.1">
    <property type="nucleotide sequence ID" value="NZ_CP063458.1"/>
</dbReference>
<dbReference type="EMBL" id="CP063458">
    <property type="protein sequence ID" value="QOV88203.1"/>
    <property type="molecule type" value="Genomic_DNA"/>
</dbReference>
<keyword evidence="5" id="KW-0694">RNA-binding</keyword>
<name>A0A7M2WRY7_9BACT</name>
<dbReference type="KEGG" id="hbs:IPV69_18345"/>
<dbReference type="SUPFAM" id="SSF52166">
    <property type="entry name" value="Ribosomal protein L4"/>
    <property type="match status" value="1"/>
</dbReference>
<dbReference type="GO" id="GO:0006412">
    <property type="term" value="P:translation"/>
    <property type="evidence" value="ECO:0007669"/>
    <property type="project" value="UniProtKB-UniRule"/>
</dbReference>
<protein>
    <recommendedName>
        <fullName evidence="4 5">Large ribosomal subunit protein uL4</fullName>
    </recommendedName>
</protein>
<dbReference type="GO" id="GO:0003735">
    <property type="term" value="F:structural constituent of ribosome"/>
    <property type="evidence" value="ECO:0007669"/>
    <property type="project" value="InterPro"/>
</dbReference>
<dbReference type="InterPro" id="IPR002136">
    <property type="entry name" value="Ribosomal_uL4"/>
</dbReference>
<proteinExistence type="inferred from homology"/>
<comment type="function">
    <text evidence="5">One of the primary rRNA binding proteins, this protein initially binds near the 5'-end of the 23S rRNA. It is important during the early stages of 50S assembly. It makes multiple contacts with different domains of the 23S rRNA in the assembled 50S subunit and ribosome.</text>
</comment>
<evidence type="ECO:0000256" key="2">
    <source>
        <dbReference type="ARBA" id="ARBA00022980"/>
    </source>
</evidence>
<evidence type="ECO:0000313" key="8">
    <source>
        <dbReference type="Proteomes" id="UP000593765"/>
    </source>
</evidence>
<organism evidence="7 8">
    <name type="scientific">Humisphaera borealis</name>
    <dbReference type="NCBI Taxonomy" id="2807512"/>
    <lineage>
        <taxon>Bacteria</taxon>
        <taxon>Pseudomonadati</taxon>
        <taxon>Planctomycetota</taxon>
        <taxon>Phycisphaerae</taxon>
        <taxon>Tepidisphaerales</taxon>
        <taxon>Tepidisphaeraceae</taxon>
        <taxon>Humisphaera</taxon>
    </lineage>
</organism>
<evidence type="ECO:0000256" key="4">
    <source>
        <dbReference type="ARBA" id="ARBA00035244"/>
    </source>
</evidence>
<keyword evidence="8" id="KW-1185">Reference proteome</keyword>
<reference evidence="7 8" key="1">
    <citation type="submission" date="2020-10" db="EMBL/GenBank/DDBJ databases">
        <title>Wide distribution of Phycisphaera-like planctomycetes from WD2101 soil group in peatlands and genome analysis of the first cultivated representative.</title>
        <authorList>
            <person name="Dedysh S.N."/>
            <person name="Beletsky A.V."/>
            <person name="Ivanova A."/>
            <person name="Kulichevskaya I.S."/>
            <person name="Suzina N.E."/>
            <person name="Philippov D.A."/>
            <person name="Rakitin A.L."/>
            <person name="Mardanov A.V."/>
            <person name="Ravin N.V."/>
        </authorList>
    </citation>
    <scope>NUCLEOTIDE SEQUENCE [LARGE SCALE GENOMIC DNA]</scope>
    <source>
        <strain evidence="7 8">M1803</strain>
    </source>
</reference>
<feature type="compositionally biased region" description="Basic residues" evidence="6">
    <location>
        <begin position="89"/>
        <end position="103"/>
    </location>
</feature>
<dbReference type="AlphaFoldDB" id="A0A7M2WRY7"/>
<keyword evidence="2 5" id="KW-0689">Ribosomal protein</keyword>
<evidence type="ECO:0000313" key="7">
    <source>
        <dbReference type="EMBL" id="QOV88203.1"/>
    </source>
</evidence>
<comment type="function">
    <text evidence="5">Forms part of the polypeptide exit tunnel.</text>
</comment>
<sequence>MIEVPVFNQNGQEIEKLQVDEAKLGGKINNALLKQAVVMYHANKRQGTVRTQARGEVAGSTRKMFKQKGTGNARTGGIRNPIKVGGGHAKQRRPKDWRQALPKKARRAARNAAILSKIESKEIRIIDDIKLDQPKTKLMAQIFKALGIERTCLFAVDGRNETIERSARNIDRTTLTTVAQLNAWDILKNRVLLVTKAGFQEILDGKKKEATV</sequence>
<dbReference type="HAMAP" id="MF_01328_B">
    <property type="entry name" value="Ribosomal_uL4_B"/>
    <property type="match status" value="1"/>
</dbReference>
<dbReference type="PANTHER" id="PTHR10746">
    <property type="entry name" value="50S RIBOSOMAL PROTEIN L4"/>
    <property type="match status" value="1"/>
</dbReference>
<comment type="subunit">
    <text evidence="5">Part of the 50S ribosomal subunit.</text>
</comment>
<dbReference type="Gene3D" id="3.40.1370.10">
    <property type="match status" value="1"/>
</dbReference>
<dbReference type="PANTHER" id="PTHR10746:SF6">
    <property type="entry name" value="LARGE RIBOSOMAL SUBUNIT PROTEIN UL4M"/>
    <property type="match status" value="1"/>
</dbReference>
<evidence type="ECO:0000256" key="6">
    <source>
        <dbReference type="SAM" id="MobiDB-lite"/>
    </source>
</evidence>
<dbReference type="Proteomes" id="UP000593765">
    <property type="component" value="Chromosome"/>
</dbReference>
<comment type="similarity">
    <text evidence="1 5">Belongs to the universal ribosomal protein uL4 family.</text>
</comment>
<dbReference type="GO" id="GO:1990904">
    <property type="term" value="C:ribonucleoprotein complex"/>
    <property type="evidence" value="ECO:0007669"/>
    <property type="project" value="UniProtKB-KW"/>
</dbReference>
<dbReference type="NCBIfam" id="TIGR03953">
    <property type="entry name" value="rplD_bact"/>
    <property type="match status" value="1"/>
</dbReference>
<keyword evidence="3 5" id="KW-0687">Ribonucleoprotein</keyword>